<dbReference type="RefSeq" id="WP_062417488.1">
    <property type="nucleotide sequence ID" value="NZ_DF967974.1"/>
</dbReference>
<evidence type="ECO:0000256" key="1">
    <source>
        <dbReference type="SAM" id="SignalP"/>
    </source>
</evidence>
<evidence type="ECO:0000313" key="3">
    <source>
        <dbReference type="Proteomes" id="UP000050501"/>
    </source>
</evidence>
<sequence>MFRHRWIFVLMVCGLLLSGCAGDEPGGTLSAAPKVQSGGTLYFDDFSDDSSGWDTWSDEKSQAAYDQGGLRMRVSQANYDTWSRPGRRYGDARIAVDTTRLGGPDNNNYGILCRYSNRSNFYALVISSDGYAGILKVKEGKYQILSGETLTYQEAVRQGGEMNVIGAECVGGRLALYANGNLLLEAQDGDFPAGEVGLIAGSFDETGVDILFDNFYVIQP</sequence>
<dbReference type="Proteomes" id="UP000050501">
    <property type="component" value="Unassembled WGS sequence"/>
</dbReference>
<gene>
    <name evidence="2" type="ORF">ADN01_16995</name>
</gene>
<dbReference type="PROSITE" id="PS51257">
    <property type="entry name" value="PROKAR_LIPOPROTEIN"/>
    <property type="match status" value="1"/>
</dbReference>
<protein>
    <recommendedName>
        <fullName evidence="4">3-keto-disaccharide hydrolase domain-containing protein</fullName>
    </recommendedName>
</protein>
<name>A0A0P6XIZ4_9CHLR</name>
<keyword evidence="3" id="KW-1185">Reference proteome</keyword>
<feature type="chain" id="PRO_5006133083" description="3-keto-disaccharide hydrolase domain-containing protein" evidence="1">
    <location>
        <begin position="22"/>
        <end position="220"/>
    </location>
</feature>
<dbReference type="OrthoDB" id="163571at2"/>
<reference evidence="2 3" key="1">
    <citation type="submission" date="2015-07" db="EMBL/GenBank/DDBJ databases">
        <title>Genome sequence of Levilinea saccharolytica DSM 16555.</title>
        <authorList>
            <person name="Hemp J."/>
            <person name="Ward L.M."/>
            <person name="Pace L.A."/>
            <person name="Fischer W.W."/>
        </authorList>
    </citation>
    <scope>NUCLEOTIDE SEQUENCE [LARGE SCALE GENOMIC DNA]</scope>
    <source>
        <strain evidence="2 3">KIBI-1</strain>
    </source>
</reference>
<comment type="caution">
    <text evidence="2">The sequence shown here is derived from an EMBL/GenBank/DDBJ whole genome shotgun (WGS) entry which is preliminary data.</text>
</comment>
<dbReference type="STRING" id="229921.ADN01_16995"/>
<organism evidence="2 3">
    <name type="scientific">Levilinea saccharolytica</name>
    <dbReference type="NCBI Taxonomy" id="229921"/>
    <lineage>
        <taxon>Bacteria</taxon>
        <taxon>Bacillati</taxon>
        <taxon>Chloroflexota</taxon>
        <taxon>Anaerolineae</taxon>
        <taxon>Anaerolineales</taxon>
        <taxon>Anaerolineaceae</taxon>
        <taxon>Levilinea</taxon>
    </lineage>
</organism>
<proteinExistence type="predicted"/>
<dbReference type="EMBL" id="LGCM01000065">
    <property type="protein sequence ID" value="KPL75563.1"/>
    <property type="molecule type" value="Genomic_DNA"/>
</dbReference>
<dbReference type="AlphaFoldDB" id="A0A0P6XIZ4"/>
<evidence type="ECO:0008006" key="4">
    <source>
        <dbReference type="Google" id="ProtNLM"/>
    </source>
</evidence>
<feature type="signal peptide" evidence="1">
    <location>
        <begin position="1"/>
        <end position="21"/>
    </location>
</feature>
<accession>A0A0P6XIZ4</accession>
<evidence type="ECO:0000313" key="2">
    <source>
        <dbReference type="EMBL" id="KPL75563.1"/>
    </source>
</evidence>
<keyword evidence="1" id="KW-0732">Signal</keyword>
<dbReference type="Gene3D" id="2.60.120.560">
    <property type="entry name" value="Exo-inulinase, domain 1"/>
    <property type="match status" value="1"/>
</dbReference>